<name>A0A183DDV5_9BILA</name>
<evidence type="ECO:0000313" key="2">
    <source>
        <dbReference type="Proteomes" id="UP000271098"/>
    </source>
</evidence>
<proteinExistence type="predicted"/>
<evidence type="ECO:0000313" key="3">
    <source>
        <dbReference type="WBParaSite" id="GPUH_0000690501-mRNA-1"/>
    </source>
</evidence>
<sequence>MEYRDFQTKVPVFQNHQLLIRYFKCWKENTLVLVAIPTVENAQRVVVRSLENDEYGNITLDIRTQINDTQILEEMQDANSLDIKPDCKYRIWVSYQSVQ</sequence>
<dbReference type="WBParaSite" id="GPUH_0000690501-mRNA-1">
    <property type="protein sequence ID" value="GPUH_0000690501-mRNA-1"/>
    <property type="gene ID" value="GPUH_0000690501"/>
</dbReference>
<dbReference type="AlphaFoldDB" id="A0A183DDV5"/>
<accession>A0A183DDV5</accession>
<reference evidence="1 2" key="2">
    <citation type="submission" date="2018-11" db="EMBL/GenBank/DDBJ databases">
        <authorList>
            <consortium name="Pathogen Informatics"/>
        </authorList>
    </citation>
    <scope>NUCLEOTIDE SEQUENCE [LARGE SCALE GENOMIC DNA]</scope>
</reference>
<evidence type="ECO:0000313" key="1">
    <source>
        <dbReference type="EMBL" id="VDK56466.1"/>
    </source>
</evidence>
<dbReference type="Proteomes" id="UP000271098">
    <property type="component" value="Unassembled WGS sequence"/>
</dbReference>
<gene>
    <name evidence="1" type="ORF">GPUH_LOCUS6894</name>
</gene>
<keyword evidence="2" id="KW-1185">Reference proteome</keyword>
<dbReference type="EMBL" id="UYRT01016954">
    <property type="protein sequence ID" value="VDK56466.1"/>
    <property type="molecule type" value="Genomic_DNA"/>
</dbReference>
<organism evidence="3">
    <name type="scientific">Gongylonema pulchrum</name>
    <dbReference type="NCBI Taxonomy" id="637853"/>
    <lineage>
        <taxon>Eukaryota</taxon>
        <taxon>Metazoa</taxon>
        <taxon>Ecdysozoa</taxon>
        <taxon>Nematoda</taxon>
        <taxon>Chromadorea</taxon>
        <taxon>Rhabditida</taxon>
        <taxon>Spirurina</taxon>
        <taxon>Spiruromorpha</taxon>
        <taxon>Spiruroidea</taxon>
        <taxon>Gongylonematidae</taxon>
        <taxon>Gongylonema</taxon>
    </lineage>
</organism>
<reference evidence="3" key="1">
    <citation type="submission" date="2016-06" db="UniProtKB">
        <authorList>
            <consortium name="WormBaseParasite"/>
        </authorList>
    </citation>
    <scope>IDENTIFICATION</scope>
</reference>
<protein>
    <submittedName>
        <fullName evidence="3">Glyco_hydro38C2 domain-containing protein</fullName>
    </submittedName>
</protein>